<dbReference type="InterPro" id="IPR036388">
    <property type="entry name" value="WH-like_DNA-bd_sf"/>
</dbReference>
<dbReference type="EMBL" id="CP111013">
    <property type="protein sequence ID" value="WAQ96853.1"/>
    <property type="molecule type" value="Genomic_DNA"/>
</dbReference>
<protein>
    <recommendedName>
        <fullName evidence="1">non-specific serine/threonine protein kinase</fullName>
        <ecNumber evidence="1">2.7.11.1</ecNumber>
    </recommendedName>
</protein>
<dbReference type="Gene3D" id="1.10.533.10">
    <property type="entry name" value="Death Domain, Fas"/>
    <property type="match status" value="1"/>
</dbReference>
<reference evidence="11" key="1">
    <citation type="submission" date="2022-11" db="EMBL/GenBank/DDBJ databases">
        <title>Centuries of genome instability and evolution in soft-shell clam transmissible cancer (bioRxiv).</title>
        <authorList>
            <person name="Hart S.F.M."/>
            <person name="Yonemitsu M.A."/>
            <person name="Giersch R.M."/>
            <person name="Beal B.F."/>
            <person name="Arriagada G."/>
            <person name="Davis B.W."/>
            <person name="Ostrander E.A."/>
            <person name="Goff S.P."/>
            <person name="Metzger M.J."/>
        </authorList>
    </citation>
    <scope>NUCLEOTIDE SEQUENCE</scope>
    <source>
        <strain evidence="11">MELC-2E11</strain>
        <tissue evidence="11">Siphon/mantle</tissue>
    </source>
</reference>
<keyword evidence="3" id="KW-0677">Repeat</keyword>
<dbReference type="PROSITE" id="PS51424">
    <property type="entry name" value="ROC"/>
    <property type="match status" value="1"/>
</dbReference>
<dbReference type="Pfam" id="PF08477">
    <property type="entry name" value="Roc"/>
    <property type="match status" value="1"/>
</dbReference>
<name>A0ABY7DL90_MYAAR</name>
<evidence type="ECO:0000256" key="9">
    <source>
        <dbReference type="SAM" id="Coils"/>
    </source>
</evidence>
<dbReference type="InterPro" id="IPR032171">
    <property type="entry name" value="COR-A"/>
</dbReference>
<evidence type="ECO:0000259" key="10">
    <source>
        <dbReference type="PROSITE" id="PS51424"/>
    </source>
</evidence>
<keyword evidence="2" id="KW-0808">Transferase</keyword>
<evidence type="ECO:0000313" key="11">
    <source>
        <dbReference type="EMBL" id="WAQ96853.1"/>
    </source>
</evidence>
<dbReference type="SUPFAM" id="SSF52540">
    <property type="entry name" value="P-loop containing nucleoside triphosphate hydrolases"/>
    <property type="match status" value="1"/>
</dbReference>
<keyword evidence="9" id="KW-0175">Coiled coil</keyword>
<evidence type="ECO:0000256" key="8">
    <source>
        <dbReference type="ARBA" id="ARBA00048679"/>
    </source>
</evidence>
<feature type="coiled-coil region" evidence="9">
    <location>
        <begin position="399"/>
        <end position="471"/>
    </location>
</feature>
<evidence type="ECO:0000256" key="6">
    <source>
        <dbReference type="ARBA" id="ARBA00022840"/>
    </source>
</evidence>
<keyword evidence="6" id="KW-0067">ATP-binding</keyword>
<dbReference type="Pfam" id="PF16095">
    <property type="entry name" value="COR-A"/>
    <property type="match status" value="1"/>
</dbReference>
<dbReference type="InterPro" id="IPR039788">
    <property type="entry name" value="NOL4/NOL4L"/>
</dbReference>
<keyword evidence="12" id="KW-1185">Reference proteome</keyword>
<dbReference type="Gene3D" id="3.30.70.1390">
    <property type="entry name" value="ROC domain from the Parkinson's disease-associated leucine-rich repeat kinase 2"/>
    <property type="match status" value="2"/>
</dbReference>
<keyword evidence="5" id="KW-0418">Kinase</keyword>
<feature type="domain" description="Roc" evidence="10">
    <location>
        <begin position="138"/>
        <end position="465"/>
    </location>
</feature>
<evidence type="ECO:0000256" key="5">
    <source>
        <dbReference type="ARBA" id="ARBA00022777"/>
    </source>
</evidence>
<evidence type="ECO:0000256" key="3">
    <source>
        <dbReference type="ARBA" id="ARBA00022737"/>
    </source>
</evidence>
<comment type="catalytic activity">
    <reaction evidence="8">
        <text>L-seryl-[protein] + ATP = O-phospho-L-seryl-[protein] + ADP + H(+)</text>
        <dbReference type="Rhea" id="RHEA:17989"/>
        <dbReference type="Rhea" id="RHEA-COMP:9863"/>
        <dbReference type="Rhea" id="RHEA-COMP:11604"/>
        <dbReference type="ChEBI" id="CHEBI:15378"/>
        <dbReference type="ChEBI" id="CHEBI:29999"/>
        <dbReference type="ChEBI" id="CHEBI:30616"/>
        <dbReference type="ChEBI" id="CHEBI:83421"/>
        <dbReference type="ChEBI" id="CHEBI:456216"/>
        <dbReference type="EC" id="2.7.11.1"/>
    </reaction>
</comment>
<dbReference type="InterPro" id="IPR011029">
    <property type="entry name" value="DEATH-like_dom_sf"/>
</dbReference>
<sequence length="951" mass="111418">MAEQDVEGEISGGDIEEGVNVINYVRGIIASQNKEHFDKIVKAVAKEATQERRYKHLTELMKSFVNVVALNLGLGLKDKKQVIRVFLRMWNTPELASLIMKNVYDEDNDEMDEDNVPSEVHEQGKDAVDLYVKALRDGKEKINRIRLMVVGMYHVGKTSLVNNLIKDFRGKRPPNYPDGEQYPPSTEGIEMHRCRINNKGDWVLDKQEPKLEKRIEVVVESLFSSNETLKGEPMDVGQPDQRTTYERHEEIIPEPNDAGFITEHEVKKNIERNWPLHQPYLDVIDKRENNKQKQKELPLEEEFDSEKKYVYIWDFAGQNIYYTTHHFFLNKRSIYLLLMDMTKDLDSRVEESDDFSGLMHKGFTCLDAFKFWLNSIHLYSSMQDQGEVEPTVILVGTRKDKMNCKEDEKEQRKDELFEKALESFKETPAILAHIHRRKFLINNLDSNSEDIQKLQTEIKELTEKQTSWEETIPAKWIQIEQALNKMRDDKMELVYMKDVEEASKQNAVHIDKEGLELFLGTQHMLGNILYFNEPTMKDSIILSPEWLIDVFKCFISHISNKSVRNTAEWADYKEFAILHPAVLNEIFENSQVKINQHRDDVLKYMEYLDIMAKPFSFEQIPEQDCMDAYSEVDNLAGAKEVFIHSDLNTKIKGCYIVPCRLQAKPENRQKLVCREGRNTPVLCFRFKDKFMPPAFFHRLLAICIQSYEVTREGGRFLLFNGLAVFNVSDSAVLTIWYEEYVIYSRMTFIATTIESTLCTQIRHRLHKELMAILGLLPRSEKIAMSKPFEEFIQCPNVSEHNKGLLRVSQFIYDKSITCSGCSTLHQIDRKIALNEWYKETYNLLQEEEWRQLERVPSERELVKMSEEIGKDCWLFGIEIGIPYVDMQNLRSQQDCKDNNKTFIFMYLMKWKNDVEKKGHKPTMAFLRKAHLACRGPPQLTRRNMEGYFVRI</sequence>
<dbReference type="PANTHER" id="PTHR12449">
    <property type="entry name" value="DEATH DOMAIN-CONTAINING PROTEIN"/>
    <property type="match status" value="1"/>
</dbReference>
<evidence type="ECO:0000256" key="4">
    <source>
        <dbReference type="ARBA" id="ARBA00022741"/>
    </source>
</evidence>
<accession>A0ABY7DL90</accession>
<dbReference type="EC" id="2.7.11.1" evidence="1"/>
<dbReference type="InterPro" id="IPR027417">
    <property type="entry name" value="P-loop_NTPase"/>
</dbReference>
<keyword evidence="4" id="KW-0547">Nucleotide-binding</keyword>
<comment type="catalytic activity">
    <reaction evidence="7">
        <text>L-threonyl-[protein] + ATP = O-phospho-L-threonyl-[protein] + ADP + H(+)</text>
        <dbReference type="Rhea" id="RHEA:46608"/>
        <dbReference type="Rhea" id="RHEA-COMP:11060"/>
        <dbReference type="Rhea" id="RHEA-COMP:11605"/>
        <dbReference type="ChEBI" id="CHEBI:15378"/>
        <dbReference type="ChEBI" id="CHEBI:30013"/>
        <dbReference type="ChEBI" id="CHEBI:30616"/>
        <dbReference type="ChEBI" id="CHEBI:61977"/>
        <dbReference type="ChEBI" id="CHEBI:456216"/>
        <dbReference type="EC" id="2.7.11.1"/>
    </reaction>
</comment>
<evidence type="ECO:0000256" key="1">
    <source>
        <dbReference type="ARBA" id="ARBA00012513"/>
    </source>
</evidence>
<dbReference type="Proteomes" id="UP001164746">
    <property type="component" value="Chromosome 2"/>
</dbReference>
<proteinExistence type="predicted"/>
<gene>
    <name evidence="11" type="ORF">MAR_029543</name>
</gene>
<organism evidence="11 12">
    <name type="scientific">Mya arenaria</name>
    <name type="common">Soft-shell clam</name>
    <dbReference type="NCBI Taxonomy" id="6604"/>
    <lineage>
        <taxon>Eukaryota</taxon>
        <taxon>Metazoa</taxon>
        <taxon>Spiralia</taxon>
        <taxon>Lophotrochozoa</taxon>
        <taxon>Mollusca</taxon>
        <taxon>Bivalvia</taxon>
        <taxon>Autobranchia</taxon>
        <taxon>Heteroconchia</taxon>
        <taxon>Euheterodonta</taxon>
        <taxon>Imparidentia</taxon>
        <taxon>Neoheterodontei</taxon>
        <taxon>Myida</taxon>
        <taxon>Myoidea</taxon>
        <taxon>Myidae</taxon>
        <taxon>Mya</taxon>
    </lineage>
</organism>
<dbReference type="CDD" id="cd00882">
    <property type="entry name" value="Ras_like_GTPase"/>
    <property type="match status" value="1"/>
</dbReference>
<dbReference type="PANTHER" id="PTHR12449:SF18">
    <property type="entry name" value="DEATH DOMAIN-CONTAINING PROTEIN"/>
    <property type="match status" value="1"/>
</dbReference>
<evidence type="ECO:0000313" key="12">
    <source>
        <dbReference type="Proteomes" id="UP001164746"/>
    </source>
</evidence>
<evidence type="ECO:0000256" key="2">
    <source>
        <dbReference type="ARBA" id="ARBA00022679"/>
    </source>
</evidence>
<evidence type="ECO:0000256" key="7">
    <source>
        <dbReference type="ARBA" id="ARBA00047899"/>
    </source>
</evidence>
<dbReference type="Gene3D" id="1.10.10.10">
    <property type="entry name" value="Winged helix-like DNA-binding domain superfamily/Winged helix DNA-binding domain"/>
    <property type="match status" value="1"/>
</dbReference>
<dbReference type="Gene3D" id="3.40.50.300">
    <property type="entry name" value="P-loop containing nucleotide triphosphate hydrolases"/>
    <property type="match status" value="1"/>
</dbReference>
<dbReference type="InterPro" id="IPR020859">
    <property type="entry name" value="ROC"/>
</dbReference>